<dbReference type="Proteomes" id="UP001178507">
    <property type="component" value="Unassembled WGS sequence"/>
</dbReference>
<sequence length="135" mass="15369">MGSPGWLKSDFPKIRELAAPYSSCTYCQYGPSLWEDETQNEPLKALRAQFRQYTFTFRSEWCGFGRSANWQHVLKITNNDSAAGEIIGDLYVVNAIASHPFDLCVATSGIDNSVKIWMPSRREEPMPLDLAEFPW</sequence>
<keyword evidence="2" id="KW-1185">Reference proteome</keyword>
<proteinExistence type="predicted"/>
<organism evidence="1 2">
    <name type="scientific">Effrenium voratum</name>
    <dbReference type="NCBI Taxonomy" id="2562239"/>
    <lineage>
        <taxon>Eukaryota</taxon>
        <taxon>Sar</taxon>
        <taxon>Alveolata</taxon>
        <taxon>Dinophyceae</taxon>
        <taxon>Suessiales</taxon>
        <taxon>Symbiodiniaceae</taxon>
        <taxon>Effrenium</taxon>
    </lineage>
</organism>
<evidence type="ECO:0000313" key="1">
    <source>
        <dbReference type="EMBL" id="CAJ1371404.1"/>
    </source>
</evidence>
<evidence type="ECO:0000313" key="2">
    <source>
        <dbReference type="Proteomes" id="UP001178507"/>
    </source>
</evidence>
<protein>
    <submittedName>
        <fullName evidence="1">Uncharacterized protein</fullName>
    </submittedName>
</protein>
<feature type="non-terminal residue" evidence="1">
    <location>
        <position position="135"/>
    </location>
</feature>
<dbReference type="AlphaFoldDB" id="A0AA36HLK1"/>
<gene>
    <name evidence="1" type="ORF">EVOR1521_LOCUS1714</name>
</gene>
<comment type="caution">
    <text evidence="1">The sequence shown here is derived from an EMBL/GenBank/DDBJ whole genome shotgun (WGS) entry which is preliminary data.</text>
</comment>
<name>A0AA36HLK1_9DINO</name>
<dbReference type="EMBL" id="CAUJNA010000074">
    <property type="protein sequence ID" value="CAJ1371404.1"/>
    <property type="molecule type" value="Genomic_DNA"/>
</dbReference>
<reference evidence="1" key="1">
    <citation type="submission" date="2023-08" db="EMBL/GenBank/DDBJ databases">
        <authorList>
            <person name="Chen Y."/>
            <person name="Shah S."/>
            <person name="Dougan E. K."/>
            <person name="Thang M."/>
            <person name="Chan C."/>
        </authorList>
    </citation>
    <scope>NUCLEOTIDE SEQUENCE</scope>
</reference>
<accession>A0AA36HLK1</accession>